<dbReference type="Gene3D" id="3.30.420.130">
    <property type="entry name" value="Dinitrogenase iron-molybdenum cofactor biosynthesis domain"/>
    <property type="match status" value="1"/>
</dbReference>
<dbReference type="AlphaFoldDB" id="A0A6N3DX52"/>
<accession>A0A6N3DX52</accession>
<sequence>MKVCVPVSENKGMESVPFGHFGSAPEFVICDLDSNEVKSINNGDLGHEHGKCQPLKALEGNKVDAIIVGGIGAGAIMKLNAMGTKVYRGVNDTIEANLKLLKENKLQELSKDDACSHNHDDGGCAHGHGHNINL</sequence>
<dbReference type="Pfam" id="PF02579">
    <property type="entry name" value="Nitro_FeMo-Co"/>
    <property type="match status" value="1"/>
</dbReference>
<dbReference type="InterPro" id="IPR036105">
    <property type="entry name" value="DiNase_FeMo-co_biosyn_sf"/>
</dbReference>
<evidence type="ECO:0000313" key="2">
    <source>
        <dbReference type="EMBL" id="VYU30593.1"/>
    </source>
</evidence>
<evidence type="ECO:0000259" key="1">
    <source>
        <dbReference type="Pfam" id="PF02579"/>
    </source>
</evidence>
<organism evidence="2">
    <name type="scientific">Intestinibacter bartlettii</name>
    <dbReference type="NCBI Taxonomy" id="261299"/>
    <lineage>
        <taxon>Bacteria</taxon>
        <taxon>Bacillati</taxon>
        <taxon>Bacillota</taxon>
        <taxon>Clostridia</taxon>
        <taxon>Peptostreptococcales</taxon>
        <taxon>Peptostreptococcaceae</taxon>
        <taxon>Intestinibacter</taxon>
    </lineage>
</organism>
<dbReference type="CDD" id="cd00851">
    <property type="entry name" value="MTH1175"/>
    <property type="match status" value="1"/>
</dbReference>
<reference evidence="2" key="1">
    <citation type="submission" date="2019-11" db="EMBL/GenBank/DDBJ databases">
        <authorList>
            <person name="Feng L."/>
        </authorList>
    </citation>
    <scope>NUCLEOTIDE SEQUENCE</scope>
    <source>
        <strain evidence="2">IbartlettiiLFYP30</strain>
    </source>
</reference>
<dbReference type="EMBL" id="CACRUE010000033">
    <property type="protein sequence ID" value="VYU30593.1"/>
    <property type="molecule type" value="Genomic_DNA"/>
</dbReference>
<proteinExistence type="predicted"/>
<dbReference type="InterPro" id="IPR033913">
    <property type="entry name" value="MTH1175_dom"/>
</dbReference>
<protein>
    <submittedName>
        <fullName evidence="2">Dinitrogenase iron-molybdenum cofactor</fullName>
    </submittedName>
</protein>
<dbReference type="RefSeq" id="WP_156531019.1">
    <property type="nucleotide sequence ID" value="NZ_CACRUE010000033.1"/>
</dbReference>
<name>A0A6N3DX52_9FIRM</name>
<feature type="domain" description="Dinitrogenase iron-molybdenum cofactor biosynthesis" evidence="1">
    <location>
        <begin position="16"/>
        <end position="102"/>
    </location>
</feature>
<dbReference type="PANTHER" id="PTHR42983:SF1">
    <property type="entry name" value="IRON-MOLYBDENUM PROTEIN"/>
    <property type="match status" value="1"/>
</dbReference>
<dbReference type="InterPro" id="IPR003731">
    <property type="entry name" value="Di-Nase_FeMo-co_biosynth"/>
</dbReference>
<dbReference type="PANTHER" id="PTHR42983">
    <property type="entry name" value="DINITROGENASE IRON-MOLYBDENUM COFACTOR PROTEIN-RELATED"/>
    <property type="match status" value="1"/>
</dbReference>
<gene>
    <name evidence="2" type="ORF">IBLFYP30_02307</name>
</gene>
<dbReference type="SUPFAM" id="SSF53146">
    <property type="entry name" value="Nitrogenase accessory factor-like"/>
    <property type="match status" value="1"/>
</dbReference>